<dbReference type="AlphaFoldDB" id="A0A5C3Q7M0"/>
<evidence type="ECO:0000313" key="2">
    <source>
        <dbReference type="Proteomes" id="UP000305067"/>
    </source>
</evidence>
<accession>A0A5C3Q7M0</accession>
<reference evidence="1 2" key="1">
    <citation type="journal article" date="2019" name="Nat. Ecol. Evol.">
        <title>Megaphylogeny resolves global patterns of mushroom evolution.</title>
        <authorList>
            <person name="Varga T."/>
            <person name="Krizsan K."/>
            <person name="Foldi C."/>
            <person name="Dima B."/>
            <person name="Sanchez-Garcia M."/>
            <person name="Sanchez-Ramirez S."/>
            <person name="Szollosi G.J."/>
            <person name="Szarkandi J.G."/>
            <person name="Papp V."/>
            <person name="Albert L."/>
            <person name="Andreopoulos W."/>
            <person name="Angelini C."/>
            <person name="Antonin V."/>
            <person name="Barry K.W."/>
            <person name="Bougher N.L."/>
            <person name="Buchanan P."/>
            <person name="Buyck B."/>
            <person name="Bense V."/>
            <person name="Catcheside P."/>
            <person name="Chovatia M."/>
            <person name="Cooper J."/>
            <person name="Damon W."/>
            <person name="Desjardin D."/>
            <person name="Finy P."/>
            <person name="Geml J."/>
            <person name="Haridas S."/>
            <person name="Hughes K."/>
            <person name="Justo A."/>
            <person name="Karasinski D."/>
            <person name="Kautmanova I."/>
            <person name="Kiss B."/>
            <person name="Kocsube S."/>
            <person name="Kotiranta H."/>
            <person name="LaButti K.M."/>
            <person name="Lechner B.E."/>
            <person name="Liimatainen K."/>
            <person name="Lipzen A."/>
            <person name="Lukacs Z."/>
            <person name="Mihaltcheva S."/>
            <person name="Morgado L.N."/>
            <person name="Niskanen T."/>
            <person name="Noordeloos M.E."/>
            <person name="Ohm R.A."/>
            <person name="Ortiz-Santana B."/>
            <person name="Ovrebo C."/>
            <person name="Racz N."/>
            <person name="Riley R."/>
            <person name="Savchenko A."/>
            <person name="Shiryaev A."/>
            <person name="Soop K."/>
            <person name="Spirin V."/>
            <person name="Szebenyi C."/>
            <person name="Tomsovsky M."/>
            <person name="Tulloss R.E."/>
            <person name="Uehling J."/>
            <person name="Grigoriev I.V."/>
            <person name="Vagvolgyi C."/>
            <person name="Papp T."/>
            <person name="Martin F.M."/>
            <person name="Miettinen O."/>
            <person name="Hibbett D.S."/>
            <person name="Nagy L.G."/>
        </authorList>
    </citation>
    <scope>NUCLEOTIDE SEQUENCE [LARGE SCALE GENOMIC DNA]</scope>
    <source>
        <strain evidence="1 2">CBS 309.79</strain>
    </source>
</reference>
<dbReference type="OrthoDB" id="2977433at2759"/>
<organism evidence="1 2">
    <name type="scientific">Pterulicium gracile</name>
    <dbReference type="NCBI Taxonomy" id="1884261"/>
    <lineage>
        <taxon>Eukaryota</taxon>
        <taxon>Fungi</taxon>
        <taxon>Dikarya</taxon>
        <taxon>Basidiomycota</taxon>
        <taxon>Agaricomycotina</taxon>
        <taxon>Agaricomycetes</taxon>
        <taxon>Agaricomycetidae</taxon>
        <taxon>Agaricales</taxon>
        <taxon>Pleurotineae</taxon>
        <taxon>Pterulaceae</taxon>
        <taxon>Pterulicium</taxon>
    </lineage>
</organism>
<evidence type="ECO:0000313" key="1">
    <source>
        <dbReference type="EMBL" id="TFK97761.1"/>
    </source>
</evidence>
<sequence>MPGIGPWNVFDKDHLEDPWPELANLLGFLFTWPPMRQFRTYGAIFTWLMTRFSAHKFVVKPQKLLRMIIVEEQAEAIDLLDLALLNQQGDAMDAEVDQLLPDLANLSIDSNLFPVTMDEALYPDATVERFWGVPRDGDPGDEIAVVVEVASVLGLFKGPANARPEYTGPECGLTSFARGYKKGIRDKFDKYMSRAVEKSGGKEVLGLLFLGAEVLICVASPPGGPNHLPVYHYPYYAEFRDGAGYMPVFDPRLMYHIDRILQIHN</sequence>
<name>A0A5C3Q7M0_9AGAR</name>
<dbReference type="EMBL" id="ML178844">
    <property type="protein sequence ID" value="TFK97761.1"/>
    <property type="molecule type" value="Genomic_DNA"/>
</dbReference>
<protein>
    <submittedName>
        <fullName evidence="1">Uncharacterized protein</fullName>
    </submittedName>
</protein>
<proteinExistence type="predicted"/>
<keyword evidence="2" id="KW-1185">Reference proteome</keyword>
<dbReference type="Proteomes" id="UP000305067">
    <property type="component" value="Unassembled WGS sequence"/>
</dbReference>
<gene>
    <name evidence="1" type="ORF">BDV98DRAFT_607268</name>
</gene>